<evidence type="ECO:0000313" key="1">
    <source>
        <dbReference type="EMBL" id="PKU92920.1"/>
    </source>
</evidence>
<protein>
    <submittedName>
        <fullName evidence="1">Uncharacterized protein</fullName>
    </submittedName>
</protein>
<accession>A0A2N3QMN7</accession>
<dbReference type="AlphaFoldDB" id="A0A2N3QMN7"/>
<name>A0A2N3QMN7_9BIFI</name>
<sequence length="66" mass="6804">MGAGSADIGSGACTRDGIDIRPDAMHPISIADPAAPGDCRYRFPGPPPISMARDGATDICRVSLVY</sequence>
<comment type="caution">
    <text evidence="1">The sequence shown here is derived from an EMBL/GenBank/DDBJ whole genome shotgun (WGS) entry which is preliminary data.</text>
</comment>
<dbReference type="Proteomes" id="UP000233727">
    <property type="component" value="Unassembled WGS sequence"/>
</dbReference>
<proteinExistence type="predicted"/>
<dbReference type="EMBL" id="PCGY01000011">
    <property type="protein sequence ID" value="PKU92920.1"/>
    <property type="molecule type" value="Genomic_DNA"/>
</dbReference>
<reference evidence="1 2" key="1">
    <citation type="submission" date="2017-10" db="EMBL/GenBank/DDBJ databases">
        <title>Bifidobacterium genomics.</title>
        <authorList>
            <person name="Lugli G.A."/>
            <person name="Milani C."/>
            <person name="Mancabelli L."/>
        </authorList>
    </citation>
    <scope>NUCLEOTIDE SEQUENCE [LARGE SCALE GENOMIC DNA]</scope>
    <source>
        <strain evidence="1 2">1542B</strain>
    </source>
</reference>
<gene>
    <name evidence="1" type="ORF">CQR47_0770</name>
</gene>
<organism evidence="1 2">
    <name type="scientific">Bifidobacterium thermophilum</name>
    <dbReference type="NCBI Taxonomy" id="33905"/>
    <lineage>
        <taxon>Bacteria</taxon>
        <taxon>Bacillati</taxon>
        <taxon>Actinomycetota</taxon>
        <taxon>Actinomycetes</taxon>
        <taxon>Bifidobacteriales</taxon>
        <taxon>Bifidobacteriaceae</taxon>
        <taxon>Bifidobacterium</taxon>
    </lineage>
</organism>
<evidence type="ECO:0000313" key="2">
    <source>
        <dbReference type="Proteomes" id="UP000233727"/>
    </source>
</evidence>